<comment type="caution">
    <text evidence="1">The sequence shown here is derived from an EMBL/GenBank/DDBJ whole genome shotgun (WGS) entry which is preliminary data.</text>
</comment>
<name>A0ABP0PZC7_9DINO</name>
<gene>
    <name evidence="1" type="ORF">CCMP2556_LOCUS39824</name>
</gene>
<feature type="non-terminal residue" evidence="1">
    <location>
        <position position="1"/>
    </location>
</feature>
<evidence type="ECO:0000313" key="1">
    <source>
        <dbReference type="EMBL" id="CAK9081372.1"/>
    </source>
</evidence>
<reference evidence="1 2" key="1">
    <citation type="submission" date="2024-02" db="EMBL/GenBank/DDBJ databases">
        <authorList>
            <person name="Chen Y."/>
            <person name="Shah S."/>
            <person name="Dougan E. K."/>
            <person name="Thang M."/>
            <person name="Chan C."/>
        </authorList>
    </citation>
    <scope>NUCLEOTIDE SEQUENCE [LARGE SCALE GENOMIC DNA]</scope>
</reference>
<feature type="non-terminal residue" evidence="1">
    <location>
        <position position="58"/>
    </location>
</feature>
<dbReference type="EMBL" id="CAXAMN010023833">
    <property type="protein sequence ID" value="CAK9081372.1"/>
    <property type="molecule type" value="Genomic_DNA"/>
</dbReference>
<sequence>VTGEPRAVKAKLQEIATVLEKSDAWTRDVVRDAVLAVLAAVLARLGSGVGADEGGERP</sequence>
<proteinExistence type="predicted"/>
<keyword evidence="2" id="KW-1185">Reference proteome</keyword>
<organism evidence="1 2">
    <name type="scientific">Durusdinium trenchii</name>
    <dbReference type="NCBI Taxonomy" id="1381693"/>
    <lineage>
        <taxon>Eukaryota</taxon>
        <taxon>Sar</taxon>
        <taxon>Alveolata</taxon>
        <taxon>Dinophyceae</taxon>
        <taxon>Suessiales</taxon>
        <taxon>Symbiodiniaceae</taxon>
        <taxon>Durusdinium</taxon>
    </lineage>
</organism>
<protein>
    <submittedName>
        <fullName evidence="1">Uncharacterized protein</fullName>
    </submittedName>
</protein>
<accession>A0ABP0PZC7</accession>
<dbReference type="Proteomes" id="UP001642484">
    <property type="component" value="Unassembled WGS sequence"/>
</dbReference>
<evidence type="ECO:0000313" key="2">
    <source>
        <dbReference type="Proteomes" id="UP001642484"/>
    </source>
</evidence>